<dbReference type="PANTHER" id="PTHR21631">
    <property type="entry name" value="ISOCITRATE LYASE/MALATE SYNTHASE"/>
    <property type="match status" value="1"/>
</dbReference>
<dbReference type="OrthoDB" id="8629576at2"/>
<organism evidence="8 9">
    <name type="scientific">Mycobacterium fragae</name>
    <dbReference type="NCBI Taxonomy" id="1260918"/>
    <lineage>
        <taxon>Bacteria</taxon>
        <taxon>Bacillati</taxon>
        <taxon>Actinomycetota</taxon>
        <taxon>Actinomycetes</taxon>
        <taxon>Mycobacteriales</taxon>
        <taxon>Mycobacteriaceae</taxon>
        <taxon>Mycobacterium</taxon>
    </lineage>
</organism>
<dbReference type="InterPro" id="IPR015813">
    <property type="entry name" value="Pyrv/PenolPyrv_kinase-like_dom"/>
</dbReference>
<evidence type="ECO:0000256" key="6">
    <source>
        <dbReference type="ARBA" id="ARBA00031022"/>
    </source>
</evidence>
<evidence type="ECO:0000256" key="1">
    <source>
        <dbReference type="ARBA" id="ARBA00001946"/>
    </source>
</evidence>
<dbReference type="PANTHER" id="PTHR21631:SF3">
    <property type="entry name" value="BIFUNCTIONAL GLYOXYLATE CYCLE PROTEIN"/>
    <property type="match status" value="1"/>
</dbReference>
<dbReference type="FunFam" id="3.20.20.60:FF:000024">
    <property type="entry name" value="Isocitrate lyase"/>
    <property type="match status" value="1"/>
</dbReference>
<dbReference type="GO" id="GO:0019752">
    <property type="term" value="P:carboxylic acid metabolic process"/>
    <property type="evidence" value="ECO:0007669"/>
    <property type="project" value="InterPro"/>
</dbReference>
<comment type="similarity">
    <text evidence="2">Belongs to the isocitrate lyase/PEP mutase superfamily. Isocitrate lyase family.</text>
</comment>
<dbReference type="SUPFAM" id="SSF51621">
    <property type="entry name" value="Phosphoenolpyruvate/pyruvate domain"/>
    <property type="match status" value="1"/>
</dbReference>
<comment type="caution">
    <text evidence="8">The sequence shown here is derived from an EMBL/GenBank/DDBJ whole genome shotgun (WGS) entry which is preliminary data.</text>
</comment>
<dbReference type="InterPro" id="IPR006254">
    <property type="entry name" value="Isocitrate_lyase"/>
</dbReference>
<dbReference type="RefSeq" id="WP_085195787.1">
    <property type="nucleotide sequence ID" value="NZ_JACKVI010000014.1"/>
</dbReference>
<gene>
    <name evidence="8" type="ORF">AWC06_11360</name>
</gene>
<sequence>MATIEKDAEATTPSKQDFEKQVAAVQRYFDSPRFEGIIRLYSARQVVEQRGTIPADYTVAREAAEAFYPRLRELFDQRKSITTFGPYSPGQAVTMKRMGIEGIYLGGWATSAKGSTTEDPGPDLASYPLSQVPEEAAGLVRALLTADRNQQYLRLRMTEEQRAATPATDFRPFIIADADTGHGGDPHVRNLIRRFVEAGVPGYHIEDQRPGTKKCGHQGGKVLVPSDEQIKRLNTARFQLDVMGVPGIIVARTDAEAGNLIDSRADERDQPFLLGATNLKIPSYKACWLALMRRFYELGVKELNGHLLYSLPDGEYAAADAWLERHGIAELITKAAKGWQQNGQQSVDAVFDDVEAQFVDAWEDDAGLETYGEAVAELLEFAESEDEPLDMTSAEWRQFAARASLYAAREKAKELGVLAKWDCELAKTPEGYYQVRGGIPYAIAKSLAAAPFADLLWMETKTADLADAREFAEAIHAVYPDKMLAYNLSPSFNWDTTGMTDDEMRAFPEELGKMGFVFNFITYGGHQIDGLAAEEFATSLRQDGMLALARLQRQLRLVESPYRTPQTLVGGPRSDAALLASSGRTATTKAMGKGSTQHQHLVQTEVPRKLLEDWLAMWSEHYQLDEKLRVRLRPQRAGSELLELVIYREGSDADEKLANVIFAPFQDRRETTILTVRDQNTFEEKLRQKRLMTLIHLWLVHRFKADAVHYVTPTEDNVYQTEKMKSHGIFSDVHQEVGEIIVAEVNHPRIEELLASDREALGRLIRKED</sequence>
<dbReference type="Proteomes" id="UP000194000">
    <property type="component" value="Unassembled WGS sequence"/>
</dbReference>
<evidence type="ECO:0000256" key="3">
    <source>
        <dbReference type="ARBA" id="ARBA00012909"/>
    </source>
</evidence>
<keyword evidence="4 8" id="KW-0456">Lyase</keyword>
<evidence type="ECO:0000256" key="4">
    <source>
        <dbReference type="ARBA" id="ARBA00023239"/>
    </source>
</evidence>
<name>A0A1X1UYZ4_9MYCO</name>
<dbReference type="EC" id="4.1.3.1" evidence="3"/>
<dbReference type="AlphaFoldDB" id="A0A1X1UYZ4"/>
<comment type="catalytic activity">
    <reaction evidence="5">
        <text>D-threo-isocitrate = glyoxylate + succinate</text>
        <dbReference type="Rhea" id="RHEA:13245"/>
        <dbReference type="ChEBI" id="CHEBI:15562"/>
        <dbReference type="ChEBI" id="CHEBI:30031"/>
        <dbReference type="ChEBI" id="CHEBI:36655"/>
        <dbReference type="EC" id="4.1.3.1"/>
    </reaction>
</comment>
<accession>A0A1X1UYZ4</accession>
<dbReference type="Gene3D" id="3.20.20.60">
    <property type="entry name" value="Phosphoenolpyruvate-binding domains"/>
    <property type="match status" value="2"/>
</dbReference>
<dbReference type="InterPro" id="IPR018523">
    <property type="entry name" value="Isocitrate_lyase_ph_CS"/>
</dbReference>
<evidence type="ECO:0000256" key="2">
    <source>
        <dbReference type="ARBA" id="ARBA00005704"/>
    </source>
</evidence>
<dbReference type="Pfam" id="PF00463">
    <property type="entry name" value="ICL"/>
    <property type="match status" value="2"/>
</dbReference>
<dbReference type="STRING" id="1260918.AWC06_11360"/>
<evidence type="ECO:0000313" key="9">
    <source>
        <dbReference type="Proteomes" id="UP000194000"/>
    </source>
</evidence>
<dbReference type="CDD" id="cd00377">
    <property type="entry name" value="ICL_PEPM"/>
    <property type="match status" value="1"/>
</dbReference>
<dbReference type="InterPro" id="IPR040442">
    <property type="entry name" value="Pyrv_kinase-like_dom_sf"/>
</dbReference>
<reference evidence="8 9" key="1">
    <citation type="submission" date="2016-01" db="EMBL/GenBank/DDBJ databases">
        <title>The new phylogeny of the genus Mycobacterium.</title>
        <authorList>
            <person name="Tarcisio F."/>
            <person name="Conor M."/>
            <person name="Antonella G."/>
            <person name="Elisabetta G."/>
            <person name="Giulia F.S."/>
            <person name="Sara T."/>
            <person name="Anna F."/>
            <person name="Clotilde B."/>
            <person name="Roberto B."/>
            <person name="Veronica D.S."/>
            <person name="Fabio R."/>
            <person name="Monica P."/>
            <person name="Olivier J."/>
            <person name="Enrico T."/>
            <person name="Nicola S."/>
        </authorList>
    </citation>
    <scope>NUCLEOTIDE SEQUENCE [LARGE SCALE GENOMIC DNA]</scope>
    <source>
        <strain evidence="8 9">DSM 45731</strain>
    </source>
</reference>
<comment type="cofactor">
    <cofactor evidence="1">
        <name>Mg(2+)</name>
        <dbReference type="ChEBI" id="CHEBI:18420"/>
    </cofactor>
</comment>
<evidence type="ECO:0000313" key="8">
    <source>
        <dbReference type="EMBL" id="ORV61971.1"/>
    </source>
</evidence>
<evidence type="ECO:0000256" key="7">
    <source>
        <dbReference type="ARBA" id="ARBA00031921"/>
    </source>
</evidence>
<keyword evidence="9" id="KW-1185">Reference proteome</keyword>
<dbReference type="PROSITE" id="PS00161">
    <property type="entry name" value="ISOCITRATE_LYASE"/>
    <property type="match status" value="1"/>
</dbReference>
<protein>
    <recommendedName>
        <fullName evidence="3">isocitrate lyase</fullName>
        <ecNumber evidence="3">4.1.3.1</ecNumber>
    </recommendedName>
    <alternativeName>
        <fullName evidence="6">Isocitrase</fullName>
    </alternativeName>
    <alternativeName>
        <fullName evidence="7">Isocitratase</fullName>
    </alternativeName>
</protein>
<dbReference type="GO" id="GO:0004451">
    <property type="term" value="F:isocitrate lyase activity"/>
    <property type="evidence" value="ECO:0007669"/>
    <property type="project" value="UniProtKB-EC"/>
</dbReference>
<dbReference type="InterPro" id="IPR039556">
    <property type="entry name" value="ICL/PEPM"/>
</dbReference>
<evidence type="ECO:0000256" key="5">
    <source>
        <dbReference type="ARBA" id="ARBA00023531"/>
    </source>
</evidence>
<dbReference type="EMBL" id="LQOW01000014">
    <property type="protein sequence ID" value="ORV61971.1"/>
    <property type="molecule type" value="Genomic_DNA"/>
</dbReference>
<proteinExistence type="inferred from homology"/>